<feature type="compositionally biased region" description="Basic and acidic residues" evidence="3">
    <location>
        <begin position="668"/>
        <end position="679"/>
    </location>
</feature>
<evidence type="ECO:0008006" key="6">
    <source>
        <dbReference type="Google" id="ProtNLM"/>
    </source>
</evidence>
<keyword evidence="5" id="KW-1185">Reference proteome</keyword>
<feature type="region of interest" description="Disordered" evidence="3">
    <location>
        <begin position="664"/>
        <end position="740"/>
    </location>
</feature>
<dbReference type="PANTHER" id="PTHR32083">
    <property type="entry name" value="CILIA AND FLAGELLA-ASSOCIATED PROTEIN 58-RELATED"/>
    <property type="match status" value="1"/>
</dbReference>
<sequence>MLSSGEDPMIVATLKACCGRLQGKLRSSLRSELRIQEKVKGCRAELKARRGGEERAEEEYFTSNQERIGLRHELLLVNNMSVDALRETRELTKEVTQLKLEARSLTEPKEAAKNHTLEMKKTLEDQKEVIEKMQAELAQQELESYQLKEQTDRLRCEKADAERGLETSSQLAALMKERVAGEELQNRRLEEQRNKLGRQQEELRARAEADAKTHGEVLKERAATQLRLQGERDIMKEKMRDLEIEDRLLDDSHCRLLKEIDRLEKKEKKMKPELQQAKEELLEMQSLCSKAEAQQQTEIEDLQRESSLLQTELCSLDHRRQIAVRQRDQEHRNLCQTKQMLAALEQESRNKDQVLVDRQKHQTLLEHRISQREEACKLVQEENNRLQASHEIAVRTEKNSLDNELEVLHTTNIINTRLDADNSEQTMLAMTKNCEAATQDRNTLIQLLESEETRCVEIQKINVLEAALDRRYADLDTLDEEWRLLRLEQTKDWGLTGLETKLETKLAAELAALQMELSKTRAQNSELETALEKPSDTTLTELKGSTHSGAKQAKKYQYLMEKELLLDQVTRLTQSVREKVESRKEETLELAKQLNAQRRKSGLAEKRLKVMKMEVVVAKAQAQTLEKQGRELALQVEACESNLEQGLPPCPEMEEERRRLLRNRRRKQTEAHGRQKKAEEEEGIQLPDGVFTSAEPRPNAYIPSQGLPPLPKPYGALAPFKPSSPGANFRHIRKPTKKKK</sequence>
<evidence type="ECO:0000256" key="1">
    <source>
        <dbReference type="ARBA" id="ARBA00023054"/>
    </source>
</evidence>
<proteinExistence type="predicted"/>
<feature type="compositionally biased region" description="Basic residues" evidence="3">
    <location>
        <begin position="730"/>
        <end position="740"/>
    </location>
</feature>
<evidence type="ECO:0000313" key="5">
    <source>
        <dbReference type="Proteomes" id="UP001148018"/>
    </source>
</evidence>
<comment type="caution">
    <text evidence="4">The sequence shown here is derived from an EMBL/GenBank/DDBJ whole genome shotgun (WGS) entry which is preliminary data.</text>
</comment>
<reference evidence="4" key="1">
    <citation type="submission" date="2022-07" db="EMBL/GenBank/DDBJ databases">
        <title>Chromosome-level genome of Muraenolepis orangiensis.</title>
        <authorList>
            <person name="Kim J."/>
        </authorList>
    </citation>
    <scope>NUCLEOTIDE SEQUENCE</scope>
    <source>
        <strain evidence="4">KU_S4_2022</strain>
        <tissue evidence="4">Muscle</tissue>
    </source>
</reference>
<accession>A0A9Q0IVJ2</accession>
<feature type="compositionally biased region" description="Polar residues" evidence="3">
    <location>
        <begin position="536"/>
        <end position="546"/>
    </location>
</feature>
<evidence type="ECO:0000313" key="4">
    <source>
        <dbReference type="EMBL" id="KAJ3612594.1"/>
    </source>
</evidence>
<organism evidence="4 5">
    <name type="scientific">Muraenolepis orangiensis</name>
    <name type="common">Patagonian moray cod</name>
    <dbReference type="NCBI Taxonomy" id="630683"/>
    <lineage>
        <taxon>Eukaryota</taxon>
        <taxon>Metazoa</taxon>
        <taxon>Chordata</taxon>
        <taxon>Craniata</taxon>
        <taxon>Vertebrata</taxon>
        <taxon>Euteleostomi</taxon>
        <taxon>Actinopterygii</taxon>
        <taxon>Neopterygii</taxon>
        <taxon>Teleostei</taxon>
        <taxon>Neoteleostei</taxon>
        <taxon>Acanthomorphata</taxon>
        <taxon>Zeiogadaria</taxon>
        <taxon>Gadariae</taxon>
        <taxon>Gadiformes</taxon>
        <taxon>Muraenolepidoidei</taxon>
        <taxon>Muraenolepididae</taxon>
        <taxon>Muraenolepis</taxon>
    </lineage>
</organism>
<evidence type="ECO:0000256" key="3">
    <source>
        <dbReference type="SAM" id="MobiDB-lite"/>
    </source>
</evidence>
<name>A0A9Q0IVJ2_9TELE</name>
<dbReference type="AlphaFoldDB" id="A0A9Q0IVJ2"/>
<feature type="region of interest" description="Disordered" evidence="3">
    <location>
        <begin position="524"/>
        <end position="546"/>
    </location>
</feature>
<protein>
    <recommendedName>
        <fullName evidence="6">Coiled-coil domain-containing protein 146</fullName>
    </recommendedName>
</protein>
<dbReference type="PANTHER" id="PTHR32083:SF34">
    <property type="entry name" value="COILED-COIL DOMAIN-CONTAINING PROTEIN 146"/>
    <property type="match status" value="1"/>
</dbReference>
<dbReference type="GO" id="GO:0005856">
    <property type="term" value="C:cytoskeleton"/>
    <property type="evidence" value="ECO:0007669"/>
    <property type="project" value="TreeGrafter"/>
</dbReference>
<gene>
    <name evidence="4" type="ORF">NHX12_020862</name>
</gene>
<dbReference type="Proteomes" id="UP001148018">
    <property type="component" value="Unassembled WGS sequence"/>
</dbReference>
<evidence type="ECO:0000256" key="2">
    <source>
        <dbReference type="SAM" id="Coils"/>
    </source>
</evidence>
<dbReference type="EMBL" id="JANIIK010000036">
    <property type="protein sequence ID" value="KAJ3612594.1"/>
    <property type="molecule type" value="Genomic_DNA"/>
</dbReference>
<feature type="coiled-coil region" evidence="2">
    <location>
        <begin position="116"/>
        <end position="312"/>
    </location>
</feature>
<dbReference type="OrthoDB" id="10262929at2759"/>
<keyword evidence="1 2" id="KW-0175">Coiled coil</keyword>